<comment type="similarity">
    <text evidence="2">Belongs to the EIF-2B alpha/beta/delta subunits family. MtnA subfamily.</text>
</comment>
<keyword evidence="2" id="KW-0486">Methionine biosynthesis</keyword>
<evidence type="ECO:0000256" key="1">
    <source>
        <dbReference type="ARBA" id="ARBA00023235"/>
    </source>
</evidence>
<feature type="binding site" evidence="2">
    <location>
        <begin position="40"/>
        <end position="42"/>
    </location>
    <ligand>
        <name>substrate</name>
    </ligand>
</feature>
<evidence type="ECO:0000256" key="2">
    <source>
        <dbReference type="HAMAP-Rule" id="MF_01678"/>
    </source>
</evidence>
<feature type="site" description="Transition state stabilizer" evidence="2">
    <location>
        <position position="153"/>
    </location>
</feature>
<accession>A0A2Z4FQX6</accession>
<keyword evidence="1 2" id="KW-0413">Isomerase</keyword>
<reference evidence="3 4" key="1">
    <citation type="submission" date="2018-06" db="EMBL/GenBank/DDBJ databases">
        <title>Lujinxingia sediminis gen. nov. sp. nov., a new facultative anaerobic member of the class Deltaproteobacteria, and proposal of Lujinxingaceae fam. nov.</title>
        <authorList>
            <person name="Guo L.-Y."/>
            <person name="Li C.-M."/>
            <person name="Wang S."/>
            <person name="Du Z.-J."/>
        </authorList>
    </citation>
    <scope>NUCLEOTIDE SEQUENCE [LARGE SCALE GENOMIC DNA]</scope>
    <source>
        <strain evidence="3 4">FA350</strain>
    </source>
</reference>
<name>A0A2Z4FQX6_9DELT</name>
<dbReference type="Pfam" id="PF01008">
    <property type="entry name" value="IF-2B"/>
    <property type="match status" value="1"/>
</dbReference>
<dbReference type="EMBL" id="CP030032">
    <property type="protein sequence ID" value="AWV91409.1"/>
    <property type="molecule type" value="Genomic_DNA"/>
</dbReference>
<dbReference type="AlphaFoldDB" id="A0A2Z4FQX6"/>
<dbReference type="GO" id="GO:0019509">
    <property type="term" value="P:L-methionine salvage from methylthioadenosine"/>
    <property type="evidence" value="ECO:0007669"/>
    <property type="project" value="UniProtKB-UniRule"/>
</dbReference>
<comment type="function">
    <text evidence="2">Catalyzes the interconversion of methylthioribose-1-phosphate (MTR-1-P) into methylthioribulose-1-phosphate (MTRu-1-P).</text>
</comment>
<dbReference type="EC" id="5.3.1.23" evidence="2"/>
<gene>
    <name evidence="2 3" type="primary">mtnA</name>
    <name evidence="3" type="ORF">DN745_11005</name>
</gene>
<organism evidence="3 4">
    <name type="scientific">Bradymonas sediminis</name>
    <dbReference type="NCBI Taxonomy" id="1548548"/>
    <lineage>
        <taxon>Bacteria</taxon>
        <taxon>Deltaproteobacteria</taxon>
        <taxon>Bradymonadales</taxon>
        <taxon>Bradymonadaceae</taxon>
        <taxon>Bradymonas</taxon>
    </lineage>
</organism>
<evidence type="ECO:0000313" key="3">
    <source>
        <dbReference type="EMBL" id="AWV91409.1"/>
    </source>
</evidence>
<dbReference type="GO" id="GO:0046523">
    <property type="term" value="F:S-methyl-5-thioribose-1-phosphate isomerase activity"/>
    <property type="evidence" value="ECO:0007669"/>
    <property type="project" value="UniProtKB-UniRule"/>
</dbReference>
<dbReference type="InterPro" id="IPR011559">
    <property type="entry name" value="Initiation_fac_2B_a/b/d"/>
</dbReference>
<dbReference type="Gene3D" id="1.20.120.420">
    <property type="entry name" value="translation initiation factor eif-2b, domain 1"/>
    <property type="match status" value="1"/>
</dbReference>
<dbReference type="Gene3D" id="3.40.50.10470">
    <property type="entry name" value="Translation initiation factor eif-2b, domain 2"/>
    <property type="match status" value="1"/>
</dbReference>
<feature type="active site" description="Proton donor" evidence="2">
    <location>
        <position position="233"/>
    </location>
</feature>
<feature type="binding site" evidence="2">
    <location>
        <position position="85"/>
    </location>
    <ligand>
        <name>substrate</name>
    </ligand>
</feature>
<dbReference type="KEGG" id="bsed:DN745_11005"/>
<protein>
    <recommendedName>
        <fullName evidence="2">Methylthioribose-1-phosphate isomerase</fullName>
        <shortName evidence="2">M1Pi</shortName>
        <shortName evidence="2">MTR-1-P isomerase</shortName>
        <ecNumber evidence="2">5.3.1.23</ecNumber>
    </recommendedName>
    <alternativeName>
        <fullName evidence="2">S-methyl-5-thioribose-1-phosphate isomerase</fullName>
    </alternativeName>
</protein>
<dbReference type="OrthoDB" id="9803436at2"/>
<dbReference type="FunFam" id="1.20.120.420:FF:000003">
    <property type="entry name" value="Methylthioribose-1-phosphate isomerase"/>
    <property type="match status" value="1"/>
</dbReference>
<keyword evidence="4" id="KW-1185">Reference proteome</keyword>
<keyword evidence="2" id="KW-0028">Amino-acid biosynthesis</keyword>
<evidence type="ECO:0000313" key="4">
    <source>
        <dbReference type="Proteomes" id="UP000249799"/>
    </source>
</evidence>
<feature type="binding site" evidence="2">
    <location>
        <position position="192"/>
    </location>
    <ligand>
        <name>substrate</name>
    </ligand>
</feature>
<dbReference type="NCBIfam" id="TIGR00524">
    <property type="entry name" value="eIF-2B_rel"/>
    <property type="match status" value="1"/>
</dbReference>
<dbReference type="Proteomes" id="UP000249799">
    <property type="component" value="Chromosome"/>
</dbReference>
<comment type="pathway">
    <text evidence="2">Amino-acid biosynthesis; L-methionine biosynthesis via salvage pathway; L-methionine from S-methyl-5-thio-alpha-D-ribose 1-phosphate: step 1/6.</text>
</comment>
<dbReference type="InterPro" id="IPR005251">
    <property type="entry name" value="IF-M1Pi"/>
</dbReference>
<comment type="catalytic activity">
    <reaction evidence="2">
        <text>5-(methylsulfanyl)-alpha-D-ribose 1-phosphate = 5-(methylsulfanyl)-D-ribulose 1-phosphate</text>
        <dbReference type="Rhea" id="RHEA:19989"/>
        <dbReference type="ChEBI" id="CHEBI:58533"/>
        <dbReference type="ChEBI" id="CHEBI:58548"/>
        <dbReference type="EC" id="5.3.1.23"/>
    </reaction>
</comment>
<dbReference type="UniPathway" id="UPA00904">
    <property type="reaction ID" value="UER00874"/>
</dbReference>
<dbReference type="FunFam" id="3.40.50.10470:FF:000006">
    <property type="entry name" value="Methylthioribose-1-phosphate isomerase"/>
    <property type="match status" value="1"/>
</dbReference>
<feature type="binding site" evidence="2">
    <location>
        <begin position="243"/>
        <end position="244"/>
    </location>
    <ligand>
        <name>substrate</name>
    </ligand>
</feature>
<dbReference type="PANTHER" id="PTHR43475">
    <property type="entry name" value="METHYLTHIORIBOSE-1-PHOSPHATE ISOMERASE"/>
    <property type="match status" value="1"/>
</dbReference>
<dbReference type="NCBIfam" id="NF004326">
    <property type="entry name" value="PRK05720.1"/>
    <property type="match status" value="1"/>
</dbReference>
<dbReference type="NCBIfam" id="TIGR00512">
    <property type="entry name" value="salvage_mtnA"/>
    <property type="match status" value="1"/>
</dbReference>
<dbReference type="SUPFAM" id="SSF100950">
    <property type="entry name" value="NagB/RpiA/CoA transferase-like"/>
    <property type="match status" value="1"/>
</dbReference>
<dbReference type="InterPro" id="IPR042529">
    <property type="entry name" value="IF_2B-like_C"/>
</dbReference>
<dbReference type="HAMAP" id="MF_01678">
    <property type="entry name" value="Salvage_MtnA"/>
    <property type="match status" value="1"/>
</dbReference>
<dbReference type="PANTHER" id="PTHR43475:SF1">
    <property type="entry name" value="METHYLTHIORIBOSE-1-PHOSPHATE ISOMERASE"/>
    <property type="match status" value="1"/>
</dbReference>
<sequence>MMPDGRLEMLDQRRLPAEEVWLPMPTYEAVADGIREMAIRGAPAIGIAAAYGVALAARAIFEQTSSADGLEVKLAPIYAHLAETRPTAVNLFWALERMKKCVVESAVLSGAARVERLFEEAAAISKEDRDNNERMGRLGADLFGPGTRIMTHCNTGGLATGGLGTAIGIIRALHHAGKLEHVWIGETRPYLQGARLTTWECQQDQIPSTLITDSMAAHFMQQGKVDAVIVGADRVAANGDVANKIGTYGLAVLCGYHKIPFYVAAPISTIDMETPSGEAIEIEQRSPREVTHLNGMAIAPEGMDAASPAFDMTPSSLIRAIITEDGILEAPYDVALAGLLG</sequence>
<dbReference type="InterPro" id="IPR037171">
    <property type="entry name" value="NagB/RpiA_transferase-like"/>
</dbReference>
<proteinExistence type="inferred from homology"/>
<dbReference type="InterPro" id="IPR027363">
    <property type="entry name" value="M1Pi_N"/>
</dbReference>
<dbReference type="InterPro" id="IPR000649">
    <property type="entry name" value="IF-2B-related"/>
</dbReference>